<dbReference type="EMBL" id="CP119316">
    <property type="protein sequence ID" value="WEK46925.1"/>
    <property type="molecule type" value="Genomic_DNA"/>
</dbReference>
<evidence type="ECO:0000313" key="2">
    <source>
        <dbReference type="EMBL" id="WEK46925.1"/>
    </source>
</evidence>
<reference evidence="2" key="1">
    <citation type="submission" date="2023-03" db="EMBL/GenBank/DDBJ databases">
        <title>Andean soil-derived lignocellulolytic bacterial consortium as a source of novel taxa and putative plastic-active enzymes.</title>
        <authorList>
            <person name="Diaz-Garcia L."/>
            <person name="Chuvochina M."/>
            <person name="Feuerriegel G."/>
            <person name="Bunk B."/>
            <person name="Sproer C."/>
            <person name="Streit W.R."/>
            <person name="Rodriguez L.M."/>
            <person name="Overmann J."/>
            <person name="Jimenez D.J."/>
        </authorList>
    </citation>
    <scope>NUCLEOTIDE SEQUENCE</scope>
    <source>
        <strain evidence="2">MAG 26</strain>
    </source>
</reference>
<name>A0AAJ5X6M0_9SPHN</name>
<evidence type="ECO:0000256" key="1">
    <source>
        <dbReference type="SAM" id="Phobius"/>
    </source>
</evidence>
<keyword evidence="1" id="KW-0812">Transmembrane</keyword>
<evidence type="ECO:0000313" key="3">
    <source>
        <dbReference type="Proteomes" id="UP001218362"/>
    </source>
</evidence>
<keyword evidence="1" id="KW-0472">Membrane</keyword>
<organism evidence="2 3">
    <name type="scientific">Candidatus Andeanibacterium colombiense</name>
    <dbReference type="NCBI Taxonomy" id="3121345"/>
    <lineage>
        <taxon>Bacteria</taxon>
        <taxon>Pseudomonadati</taxon>
        <taxon>Pseudomonadota</taxon>
        <taxon>Alphaproteobacteria</taxon>
        <taxon>Sphingomonadales</taxon>
        <taxon>Sphingomonadaceae</taxon>
        <taxon>Candidatus Andeanibacterium</taxon>
    </lineage>
</organism>
<dbReference type="KEGG" id="acob:P0Y56_01160"/>
<dbReference type="Proteomes" id="UP001218362">
    <property type="component" value="Chromosome"/>
</dbReference>
<keyword evidence="1" id="KW-1133">Transmembrane helix</keyword>
<feature type="transmembrane region" description="Helical" evidence="1">
    <location>
        <begin position="27"/>
        <end position="44"/>
    </location>
</feature>
<gene>
    <name evidence="2" type="ORF">P0Y56_01160</name>
</gene>
<protein>
    <submittedName>
        <fullName evidence="2">Uncharacterized protein</fullName>
    </submittedName>
</protein>
<feature type="transmembrane region" description="Helical" evidence="1">
    <location>
        <begin position="89"/>
        <end position="112"/>
    </location>
</feature>
<accession>A0AAJ5X6M0</accession>
<sequence length="119" mass="12679">MSVQELAPVNHFGFDGPANRLAGYEPGFAALASVAYLAVLLLIFRRVAKGHSIFVAAFASIIGAWLTTAFICVIGWVSTPDYYGGQEAATLWLATAVSACLFLWTAICLVSAKLSQRHG</sequence>
<feature type="transmembrane region" description="Helical" evidence="1">
    <location>
        <begin position="53"/>
        <end position="77"/>
    </location>
</feature>
<proteinExistence type="predicted"/>
<dbReference type="AlphaFoldDB" id="A0AAJ5X6M0"/>